<dbReference type="KEGG" id="pfj:MYCFIDRAFT_205779"/>
<organism evidence="1 2">
    <name type="scientific">Pseudocercospora fijiensis (strain CIRAD86)</name>
    <name type="common">Black leaf streak disease fungus</name>
    <name type="synonym">Mycosphaerella fijiensis</name>
    <dbReference type="NCBI Taxonomy" id="383855"/>
    <lineage>
        <taxon>Eukaryota</taxon>
        <taxon>Fungi</taxon>
        <taxon>Dikarya</taxon>
        <taxon>Ascomycota</taxon>
        <taxon>Pezizomycotina</taxon>
        <taxon>Dothideomycetes</taxon>
        <taxon>Dothideomycetidae</taxon>
        <taxon>Mycosphaerellales</taxon>
        <taxon>Mycosphaerellaceae</taxon>
        <taxon>Pseudocercospora</taxon>
    </lineage>
</organism>
<protein>
    <submittedName>
        <fullName evidence="1">Uncharacterized protein</fullName>
    </submittedName>
</protein>
<accession>N1QA18</accession>
<dbReference type="VEuPathDB" id="FungiDB:MYCFIDRAFT_205779"/>
<sequence>CVYPIVLPSDSDTELPIEDTGPVVRRLRRYSIVVQHSSGLQISGDDSRRSNDLASAISVCVLSRCAFSRFRSHTAFASLFDASAAATI</sequence>
<evidence type="ECO:0000313" key="2">
    <source>
        <dbReference type="Proteomes" id="UP000016932"/>
    </source>
</evidence>
<feature type="non-terminal residue" evidence="1">
    <location>
        <position position="1"/>
    </location>
</feature>
<dbReference type="HOGENOM" id="CLU_2475051_0_0_1"/>
<keyword evidence="2" id="KW-1185">Reference proteome</keyword>
<name>N1QA18_PSEFD</name>
<dbReference type="RefSeq" id="XP_007921069.1">
    <property type="nucleotide sequence ID" value="XM_007922878.1"/>
</dbReference>
<dbReference type="GeneID" id="19336428"/>
<proteinExistence type="predicted"/>
<gene>
    <name evidence="1" type="ORF">MYCFIDRAFT_205779</name>
</gene>
<dbReference type="AlphaFoldDB" id="N1QA18"/>
<reference evidence="1 2" key="1">
    <citation type="journal article" date="2012" name="PLoS Pathog.">
        <title>Diverse lifestyles and strategies of plant pathogenesis encoded in the genomes of eighteen Dothideomycetes fungi.</title>
        <authorList>
            <person name="Ohm R.A."/>
            <person name="Feau N."/>
            <person name="Henrissat B."/>
            <person name="Schoch C.L."/>
            <person name="Horwitz B.A."/>
            <person name="Barry K.W."/>
            <person name="Condon B.J."/>
            <person name="Copeland A.C."/>
            <person name="Dhillon B."/>
            <person name="Glaser F."/>
            <person name="Hesse C.N."/>
            <person name="Kosti I."/>
            <person name="LaButti K."/>
            <person name="Lindquist E.A."/>
            <person name="Lucas S."/>
            <person name="Salamov A.A."/>
            <person name="Bradshaw R.E."/>
            <person name="Ciuffetti L."/>
            <person name="Hamelin R.C."/>
            <person name="Kema G.H.J."/>
            <person name="Lawrence C."/>
            <person name="Scott J.A."/>
            <person name="Spatafora J.W."/>
            <person name="Turgeon B.G."/>
            <person name="de Wit P.J.G.M."/>
            <person name="Zhong S."/>
            <person name="Goodwin S.B."/>
            <person name="Grigoriev I.V."/>
        </authorList>
    </citation>
    <scope>NUCLEOTIDE SEQUENCE [LARGE SCALE GENOMIC DNA]</scope>
    <source>
        <strain evidence="1 2">CIRAD86</strain>
    </source>
</reference>
<evidence type="ECO:0000313" key="1">
    <source>
        <dbReference type="EMBL" id="EME87737.1"/>
    </source>
</evidence>
<dbReference type="EMBL" id="KB446555">
    <property type="protein sequence ID" value="EME87737.1"/>
    <property type="molecule type" value="Genomic_DNA"/>
</dbReference>
<dbReference type="Proteomes" id="UP000016932">
    <property type="component" value="Unassembled WGS sequence"/>
</dbReference>